<dbReference type="InterPro" id="IPR004358">
    <property type="entry name" value="Sig_transdc_His_kin-like_C"/>
</dbReference>
<dbReference type="eggNOG" id="COG2205">
    <property type="taxonomic scope" value="Bacteria"/>
</dbReference>
<dbReference type="InterPro" id="IPR036097">
    <property type="entry name" value="HisK_dim/P_sf"/>
</dbReference>
<dbReference type="Pfam" id="PF00512">
    <property type="entry name" value="HisKA"/>
    <property type="match status" value="1"/>
</dbReference>
<keyword evidence="6" id="KW-0902">Two-component regulatory system</keyword>
<dbReference type="GO" id="GO:0005886">
    <property type="term" value="C:plasma membrane"/>
    <property type="evidence" value="ECO:0007669"/>
    <property type="project" value="TreeGrafter"/>
</dbReference>
<dbReference type="PROSITE" id="PS50110">
    <property type="entry name" value="RESPONSE_REGULATORY"/>
    <property type="match status" value="3"/>
</dbReference>
<protein>
    <recommendedName>
        <fullName evidence="2">histidine kinase</fullName>
        <ecNumber evidence="2">2.7.13.3</ecNumber>
    </recommendedName>
</protein>
<name>K6YZ00_9ALTE</name>
<dbReference type="SMART" id="SM00388">
    <property type="entry name" value="HisKA"/>
    <property type="match status" value="1"/>
</dbReference>
<evidence type="ECO:0000256" key="3">
    <source>
        <dbReference type="ARBA" id="ARBA00022553"/>
    </source>
</evidence>
<dbReference type="InterPro" id="IPR036890">
    <property type="entry name" value="HATPase_C_sf"/>
</dbReference>
<dbReference type="eggNOG" id="COG2204">
    <property type="taxonomic scope" value="Bacteria"/>
</dbReference>
<evidence type="ECO:0000256" key="2">
    <source>
        <dbReference type="ARBA" id="ARBA00012438"/>
    </source>
</evidence>
<feature type="domain" description="Response regulatory" evidence="9">
    <location>
        <begin position="566"/>
        <end position="677"/>
    </location>
</feature>
<proteinExistence type="predicted"/>
<gene>
    <name evidence="10" type="ORF">GMES_1078</name>
</gene>
<dbReference type="PANTHER" id="PTHR43047:SF72">
    <property type="entry name" value="OSMOSENSING HISTIDINE PROTEIN KINASE SLN1"/>
    <property type="match status" value="1"/>
</dbReference>
<evidence type="ECO:0000313" key="10">
    <source>
        <dbReference type="EMBL" id="GAC23377.1"/>
    </source>
</evidence>
<dbReference type="FunFam" id="3.30.565.10:FF:000010">
    <property type="entry name" value="Sensor histidine kinase RcsC"/>
    <property type="match status" value="1"/>
</dbReference>
<evidence type="ECO:0000256" key="6">
    <source>
        <dbReference type="ARBA" id="ARBA00023012"/>
    </source>
</evidence>
<dbReference type="RefSeq" id="WP_006991528.1">
    <property type="nucleotide sequence ID" value="NZ_BAEP01000023.1"/>
</dbReference>
<dbReference type="SUPFAM" id="SSF52172">
    <property type="entry name" value="CheY-like"/>
    <property type="match status" value="3"/>
</dbReference>
<feature type="modified residue" description="4-aspartylphosphate" evidence="7">
    <location>
        <position position="616"/>
    </location>
</feature>
<accession>K6YZ00</accession>
<evidence type="ECO:0000259" key="8">
    <source>
        <dbReference type="PROSITE" id="PS50109"/>
    </source>
</evidence>
<dbReference type="InterPro" id="IPR011006">
    <property type="entry name" value="CheY-like_superfamily"/>
</dbReference>
<dbReference type="PROSITE" id="PS50109">
    <property type="entry name" value="HIS_KIN"/>
    <property type="match status" value="1"/>
</dbReference>
<keyword evidence="5 10" id="KW-0418">Kinase</keyword>
<dbReference type="EC" id="2.7.13.3" evidence="2"/>
<dbReference type="Gene3D" id="3.40.50.2300">
    <property type="match status" value="3"/>
</dbReference>
<dbReference type="Gene3D" id="3.30.565.10">
    <property type="entry name" value="Histidine kinase-like ATPase, C-terminal domain"/>
    <property type="match status" value="1"/>
</dbReference>
<keyword evidence="3 7" id="KW-0597">Phosphoprotein</keyword>
<dbReference type="eggNOG" id="COG0784">
    <property type="taxonomic scope" value="Bacteria"/>
</dbReference>
<feature type="domain" description="Histidine kinase" evidence="8">
    <location>
        <begin position="153"/>
        <end position="373"/>
    </location>
</feature>
<dbReference type="Pfam" id="PF00072">
    <property type="entry name" value="Response_reg"/>
    <property type="match status" value="3"/>
</dbReference>
<sequence>MSNSISRLLLVEDDEDDYILARDYIEQLSTLEFEIDWVTNQHDALAKMAENRHDICLLDYQLGAENGLTVLKRAIAAGFTSPIIMLTGQADEEVDMAALDAGAVDYIIKSELSSSRFARAIRYALARREIEKERVDRLKAEAENRSKDRFLAHLSHELRTPLTSILGYTELLMDSKMGQSAQSELAIVLNNSKHLLSLLNNMLDLSKIAADKLELNLSEVNLDALIADVYALMSIPATDKGLTLTVISDTPLPLKIQTDATRFRQVLINLISNAIKFTEQGSVTVRLWCKEREECEFLYFSVTDTGIGIPQNQLDSVFKPFEQVADVVSRRQGGSGLGLAICNELVAKMGGEVSLQSTFGEGSSFTAYIHTGDTKQSPHEVLSFDAKPIIAKECNTLNYQGKVLVVDDVNDIRMLVGHMVQNSGLQVEYGRNGLEALDKVTDAHNDGQPYDLVLIDIHMPVMNGSEAIKQIRSSGIQSPVVAMTAATMKGVRDQLISQGFTNVLEKPINLDALMKVLDSHLTPVSKVTQCHDESSAAMEPSAEMGPSAVTKQNNVSQHSESQNKLHYLLVEDDVDAADITALLLESLGVDVHVAHSGQECLDVFKQRNDWSKVLMDLNLPDANGLNLAKEIHKSSPQVEMVILSGEEPDAQSMTDADISKFILKPINKQVLSDLVKD</sequence>
<dbReference type="InterPro" id="IPR001789">
    <property type="entry name" value="Sig_transdc_resp-reg_receiver"/>
</dbReference>
<keyword evidence="4" id="KW-0808">Transferase</keyword>
<dbReference type="Gene3D" id="1.10.287.130">
    <property type="match status" value="1"/>
</dbReference>
<dbReference type="AlphaFoldDB" id="K6YZ00"/>
<comment type="catalytic activity">
    <reaction evidence="1">
        <text>ATP + protein L-histidine = ADP + protein N-phospho-L-histidine.</text>
        <dbReference type="EC" id="2.7.13.3"/>
    </reaction>
</comment>
<comment type="caution">
    <text evidence="10">The sequence shown here is derived from an EMBL/GenBank/DDBJ whole genome shotgun (WGS) entry which is preliminary data.</text>
</comment>
<feature type="modified residue" description="4-aspartylphosphate" evidence="7">
    <location>
        <position position="456"/>
    </location>
</feature>
<dbReference type="FunFam" id="1.10.287.130:FF:000001">
    <property type="entry name" value="Two-component sensor histidine kinase"/>
    <property type="match status" value="1"/>
</dbReference>
<dbReference type="InterPro" id="IPR005467">
    <property type="entry name" value="His_kinase_dom"/>
</dbReference>
<feature type="modified residue" description="4-aspartylphosphate" evidence="7">
    <location>
        <position position="59"/>
    </location>
</feature>
<dbReference type="OrthoDB" id="9810730at2"/>
<dbReference type="CDD" id="cd00082">
    <property type="entry name" value="HisKA"/>
    <property type="match status" value="1"/>
</dbReference>
<dbReference type="PRINTS" id="PR00344">
    <property type="entry name" value="BCTRLSENSOR"/>
</dbReference>
<dbReference type="CDD" id="cd16922">
    <property type="entry name" value="HATPase_EvgS-ArcB-TorS-like"/>
    <property type="match status" value="1"/>
</dbReference>
<dbReference type="PANTHER" id="PTHR43047">
    <property type="entry name" value="TWO-COMPONENT HISTIDINE PROTEIN KINASE"/>
    <property type="match status" value="1"/>
</dbReference>
<evidence type="ECO:0000256" key="5">
    <source>
        <dbReference type="ARBA" id="ARBA00022777"/>
    </source>
</evidence>
<dbReference type="CDD" id="cd17546">
    <property type="entry name" value="REC_hyHK_CKI1_RcsC-like"/>
    <property type="match status" value="2"/>
</dbReference>
<dbReference type="EMBL" id="BAEP01000023">
    <property type="protein sequence ID" value="GAC23377.1"/>
    <property type="molecule type" value="Genomic_DNA"/>
</dbReference>
<evidence type="ECO:0000256" key="7">
    <source>
        <dbReference type="PROSITE-ProRule" id="PRU00169"/>
    </source>
</evidence>
<dbReference type="GO" id="GO:0000155">
    <property type="term" value="F:phosphorelay sensor kinase activity"/>
    <property type="evidence" value="ECO:0007669"/>
    <property type="project" value="InterPro"/>
</dbReference>
<dbReference type="InterPro" id="IPR003594">
    <property type="entry name" value="HATPase_dom"/>
</dbReference>
<dbReference type="SMART" id="SM00448">
    <property type="entry name" value="REC"/>
    <property type="match status" value="3"/>
</dbReference>
<feature type="domain" description="Response regulatory" evidence="9">
    <location>
        <begin position="402"/>
        <end position="521"/>
    </location>
</feature>
<evidence type="ECO:0000256" key="1">
    <source>
        <dbReference type="ARBA" id="ARBA00000085"/>
    </source>
</evidence>
<feature type="domain" description="Response regulatory" evidence="9">
    <location>
        <begin position="7"/>
        <end position="124"/>
    </location>
</feature>
<evidence type="ECO:0000313" key="11">
    <source>
        <dbReference type="Proteomes" id="UP000006263"/>
    </source>
</evidence>
<dbReference type="GO" id="GO:0009927">
    <property type="term" value="F:histidine phosphotransfer kinase activity"/>
    <property type="evidence" value="ECO:0007669"/>
    <property type="project" value="TreeGrafter"/>
</dbReference>
<evidence type="ECO:0000256" key="4">
    <source>
        <dbReference type="ARBA" id="ARBA00022679"/>
    </source>
</evidence>
<dbReference type="Proteomes" id="UP000006263">
    <property type="component" value="Unassembled WGS sequence"/>
</dbReference>
<evidence type="ECO:0000259" key="9">
    <source>
        <dbReference type="PROSITE" id="PS50110"/>
    </source>
</evidence>
<dbReference type="eggNOG" id="COG0745">
    <property type="taxonomic scope" value="Bacteria"/>
</dbReference>
<dbReference type="SUPFAM" id="SSF55874">
    <property type="entry name" value="ATPase domain of HSP90 chaperone/DNA topoisomerase II/histidine kinase"/>
    <property type="match status" value="1"/>
</dbReference>
<reference evidence="10 11" key="1">
    <citation type="journal article" date="2017" name="Antonie Van Leeuwenhoek">
        <title>Rhizobium rhizosphaerae sp. nov., a novel species isolated from rice rhizosphere.</title>
        <authorList>
            <person name="Zhao J.J."/>
            <person name="Zhang J."/>
            <person name="Zhang R.J."/>
            <person name="Zhang C.W."/>
            <person name="Yin H.Q."/>
            <person name="Zhang X.X."/>
        </authorList>
    </citation>
    <scope>NUCLEOTIDE SEQUENCE [LARGE SCALE GENOMIC DNA]</scope>
    <source>
        <strain evidence="10 11">KMM 241</strain>
    </source>
</reference>
<organism evidence="10 11">
    <name type="scientific">Paraglaciecola mesophila KMM 241</name>
    <dbReference type="NCBI Taxonomy" id="1128912"/>
    <lineage>
        <taxon>Bacteria</taxon>
        <taxon>Pseudomonadati</taxon>
        <taxon>Pseudomonadota</taxon>
        <taxon>Gammaproteobacteria</taxon>
        <taxon>Alteromonadales</taxon>
        <taxon>Alteromonadaceae</taxon>
        <taxon>Paraglaciecola</taxon>
    </lineage>
</organism>
<dbReference type="SMART" id="SM00387">
    <property type="entry name" value="HATPase_c"/>
    <property type="match status" value="1"/>
</dbReference>
<dbReference type="InterPro" id="IPR003661">
    <property type="entry name" value="HisK_dim/P_dom"/>
</dbReference>
<dbReference type="Pfam" id="PF02518">
    <property type="entry name" value="HATPase_c"/>
    <property type="match status" value="1"/>
</dbReference>
<dbReference type="SUPFAM" id="SSF47384">
    <property type="entry name" value="Homodimeric domain of signal transducing histidine kinase"/>
    <property type="match status" value="1"/>
</dbReference>